<feature type="compositionally biased region" description="Low complexity" evidence="2">
    <location>
        <begin position="198"/>
        <end position="218"/>
    </location>
</feature>
<dbReference type="InterPro" id="IPR011990">
    <property type="entry name" value="TPR-like_helical_dom_sf"/>
</dbReference>
<evidence type="ECO:0008006" key="7">
    <source>
        <dbReference type="Google" id="ProtNLM"/>
    </source>
</evidence>
<sequence length="362" mass="37554">MSAARIALISSIGLAAITGTTAARADDRTAEALFRAAKQAVQAGDYKTACEKFEQSQQLEPAPGTLLNLADCEEHLGRLGLASQHFRLAALHFRAGDSRITYAKQRATAAESRMPRLAIRIAMSSSSTSSGRGQADKTTVLRDGVELDPAALGQPLRVDPGEHVVIARTAGMSDATYTITLSPGETKELLLQPSDTPARAAAPAVSSSSSFSSSSSEAATREPKPVPPSASASASIDLRAENRASGTPVRTAEAQAGPSRTLGWIALGVGGAGIAVGTIFGLRALSEKSTIDSHCNAMCDREGYDAQSSYKDATVLSTLGFGAALAGIGVGTYFLVARPFDKRVTVTTQTGHGLGLRMTAEF</sequence>
<dbReference type="EMBL" id="CP089984">
    <property type="protein sequence ID" value="WXB12580.1"/>
    <property type="molecule type" value="Genomic_DNA"/>
</dbReference>
<dbReference type="SUPFAM" id="SSF48452">
    <property type="entry name" value="TPR-like"/>
    <property type="match status" value="1"/>
</dbReference>
<organism evidence="5 6">
    <name type="scientific">Pendulispora albinea</name>
    <dbReference type="NCBI Taxonomy" id="2741071"/>
    <lineage>
        <taxon>Bacteria</taxon>
        <taxon>Pseudomonadati</taxon>
        <taxon>Myxococcota</taxon>
        <taxon>Myxococcia</taxon>
        <taxon>Myxococcales</taxon>
        <taxon>Sorangiineae</taxon>
        <taxon>Pendulisporaceae</taxon>
        <taxon>Pendulispora</taxon>
    </lineage>
</organism>
<gene>
    <name evidence="5" type="ORF">LZC94_32620</name>
</gene>
<reference evidence="5 6" key="1">
    <citation type="submission" date="2021-12" db="EMBL/GenBank/DDBJ databases">
        <title>Discovery of the Pendulisporaceae a myxobacterial family with distinct sporulation behavior and unique specialized metabolism.</title>
        <authorList>
            <person name="Garcia R."/>
            <person name="Popoff A."/>
            <person name="Bader C.D."/>
            <person name="Loehr J."/>
            <person name="Walesch S."/>
            <person name="Walt C."/>
            <person name="Boldt J."/>
            <person name="Bunk B."/>
            <person name="Haeckl F.J.F.P.J."/>
            <person name="Gunesch A.P."/>
            <person name="Birkelbach J."/>
            <person name="Nuebel U."/>
            <person name="Pietschmann T."/>
            <person name="Bach T."/>
            <person name="Mueller R."/>
        </authorList>
    </citation>
    <scope>NUCLEOTIDE SEQUENCE [LARGE SCALE GENOMIC DNA]</scope>
    <source>
        <strain evidence="5 6">MSr11954</strain>
    </source>
</reference>
<dbReference type="PROSITE" id="PS50005">
    <property type="entry name" value="TPR"/>
    <property type="match status" value="1"/>
</dbReference>
<accession>A0ABZ2LQG4</accession>
<dbReference type="InterPro" id="IPR019734">
    <property type="entry name" value="TPR_rpt"/>
</dbReference>
<proteinExistence type="predicted"/>
<feature type="transmembrane region" description="Helical" evidence="3">
    <location>
        <begin position="262"/>
        <end position="282"/>
    </location>
</feature>
<evidence type="ECO:0000256" key="2">
    <source>
        <dbReference type="SAM" id="MobiDB-lite"/>
    </source>
</evidence>
<keyword evidence="1" id="KW-0802">TPR repeat</keyword>
<evidence type="ECO:0000313" key="6">
    <source>
        <dbReference type="Proteomes" id="UP001370348"/>
    </source>
</evidence>
<dbReference type="Gene3D" id="1.25.40.10">
    <property type="entry name" value="Tetratricopeptide repeat domain"/>
    <property type="match status" value="1"/>
</dbReference>
<feature type="chain" id="PRO_5046291537" description="PEGA domain-containing protein" evidence="4">
    <location>
        <begin position="26"/>
        <end position="362"/>
    </location>
</feature>
<evidence type="ECO:0000256" key="4">
    <source>
        <dbReference type="SAM" id="SignalP"/>
    </source>
</evidence>
<keyword evidence="4" id="KW-0732">Signal</keyword>
<evidence type="ECO:0000256" key="3">
    <source>
        <dbReference type="SAM" id="Phobius"/>
    </source>
</evidence>
<keyword evidence="6" id="KW-1185">Reference proteome</keyword>
<keyword evidence="3" id="KW-1133">Transmembrane helix</keyword>
<feature type="transmembrane region" description="Helical" evidence="3">
    <location>
        <begin position="315"/>
        <end position="336"/>
    </location>
</feature>
<protein>
    <recommendedName>
        <fullName evidence="7">PEGA domain-containing protein</fullName>
    </recommendedName>
</protein>
<evidence type="ECO:0000313" key="5">
    <source>
        <dbReference type="EMBL" id="WXB12580.1"/>
    </source>
</evidence>
<keyword evidence="3" id="KW-0472">Membrane</keyword>
<name>A0ABZ2LQG4_9BACT</name>
<evidence type="ECO:0000256" key="1">
    <source>
        <dbReference type="PROSITE-ProRule" id="PRU00339"/>
    </source>
</evidence>
<dbReference type="RefSeq" id="WP_394822202.1">
    <property type="nucleotide sequence ID" value="NZ_CP089984.1"/>
</dbReference>
<feature type="region of interest" description="Disordered" evidence="2">
    <location>
        <begin position="194"/>
        <end position="255"/>
    </location>
</feature>
<feature type="repeat" description="TPR" evidence="1">
    <location>
        <begin position="30"/>
        <end position="63"/>
    </location>
</feature>
<keyword evidence="3" id="KW-0812">Transmembrane</keyword>
<dbReference type="Proteomes" id="UP001370348">
    <property type="component" value="Chromosome"/>
</dbReference>
<feature type="signal peptide" evidence="4">
    <location>
        <begin position="1"/>
        <end position="25"/>
    </location>
</feature>